<dbReference type="Pfam" id="PF03168">
    <property type="entry name" value="LEA_2"/>
    <property type="match status" value="1"/>
</dbReference>
<dbReference type="OrthoDB" id="5421820at2"/>
<dbReference type="Proteomes" id="UP000288096">
    <property type="component" value="Unassembled WGS sequence"/>
</dbReference>
<feature type="domain" description="Water stress and hypersensitive response" evidence="2">
    <location>
        <begin position="33"/>
        <end position="150"/>
    </location>
</feature>
<keyword evidence="4" id="KW-1185">Reference proteome</keyword>
<reference evidence="4" key="2">
    <citation type="submission" date="2019-01" db="EMBL/GenBank/DDBJ databases">
        <title>Genome sequence of Desulfonema ishimotonii strain Tokyo 01.</title>
        <authorList>
            <person name="Fukui M."/>
        </authorList>
    </citation>
    <scope>NUCLEOTIDE SEQUENCE [LARGE SCALE GENOMIC DNA]</scope>
    <source>
        <strain evidence="4">Tokyo 01</strain>
    </source>
</reference>
<proteinExistence type="predicted"/>
<dbReference type="InterPro" id="IPR004864">
    <property type="entry name" value="LEA_2"/>
</dbReference>
<sequence length="159" mass="17484">MLSRLRRIVCLFTVLLALSGCAAPGKRLEPPRISLVHIAVQESSVFETILNVELRVFNTNETALEMKGLDCKLELNGKDFAQGVAAQQTTIPAYGTAKVPLTLYSSLIDMVRGVLEMGRQEKLKYKISGKLRVEGGFMLPSAIPFSSKGEIALDQLDRM</sequence>
<protein>
    <submittedName>
        <fullName evidence="3">Water stress/hypersensitive response domain-cont aining protein</fullName>
    </submittedName>
</protein>
<organism evidence="3 4">
    <name type="scientific">Desulfonema ishimotonii</name>
    <dbReference type="NCBI Taxonomy" id="45657"/>
    <lineage>
        <taxon>Bacteria</taxon>
        <taxon>Pseudomonadati</taxon>
        <taxon>Thermodesulfobacteriota</taxon>
        <taxon>Desulfobacteria</taxon>
        <taxon>Desulfobacterales</taxon>
        <taxon>Desulfococcaceae</taxon>
        <taxon>Desulfonema</taxon>
    </lineage>
</organism>
<dbReference type="Gene3D" id="2.60.40.1820">
    <property type="match status" value="1"/>
</dbReference>
<name>A0A401G2V5_9BACT</name>
<comment type="caution">
    <text evidence="3">The sequence shown here is derived from an EMBL/GenBank/DDBJ whole genome shotgun (WGS) entry which is preliminary data.</text>
</comment>
<keyword evidence="1" id="KW-0732">Signal</keyword>
<evidence type="ECO:0000259" key="2">
    <source>
        <dbReference type="SMART" id="SM00769"/>
    </source>
</evidence>
<feature type="signal peptide" evidence="1">
    <location>
        <begin position="1"/>
        <end position="22"/>
    </location>
</feature>
<evidence type="ECO:0000313" key="3">
    <source>
        <dbReference type="EMBL" id="GBC63582.1"/>
    </source>
</evidence>
<dbReference type="AlphaFoldDB" id="A0A401G2V5"/>
<dbReference type="InterPro" id="IPR013990">
    <property type="entry name" value="WHy-dom"/>
</dbReference>
<gene>
    <name evidence="3" type="ORF">DENIS_4580</name>
</gene>
<reference evidence="4" key="1">
    <citation type="submission" date="2017-11" db="EMBL/GenBank/DDBJ databases">
        <authorList>
            <person name="Watanabe M."/>
            <person name="Kojima H."/>
        </authorList>
    </citation>
    <scope>NUCLEOTIDE SEQUENCE [LARGE SCALE GENOMIC DNA]</scope>
    <source>
        <strain evidence="4">Tokyo 01</strain>
    </source>
</reference>
<dbReference type="RefSeq" id="WP_124330637.1">
    <property type="nucleotide sequence ID" value="NZ_BEXT01000001.1"/>
</dbReference>
<dbReference type="GO" id="GO:0009269">
    <property type="term" value="P:response to desiccation"/>
    <property type="evidence" value="ECO:0007669"/>
    <property type="project" value="InterPro"/>
</dbReference>
<evidence type="ECO:0000313" key="4">
    <source>
        <dbReference type="Proteomes" id="UP000288096"/>
    </source>
</evidence>
<accession>A0A401G2V5</accession>
<dbReference type="PROSITE" id="PS51257">
    <property type="entry name" value="PROKAR_LIPOPROTEIN"/>
    <property type="match status" value="1"/>
</dbReference>
<evidence type="ECO:0000256" key="1">
    <source>
        <dbReference type="SAM" id="SignalP"/>
    </source>
</evidence>
<feature type="chain" id="PRO_5019371224" evidence="1">
    <location>
        <begin position="23"/>
        <end position="159"/>
    </location>
</feature>
<dbReference type="SUPFAM" id="SSF117070">
    <property type="entry name" value="LEA14-like"/>
    <property type="match status" value="1"/>
</dbReference>
<dbReference type="EMBL" id="BEXT01000001">
    <property type="protein sequence ID" value="GBC63582.1"/>
    <property type="molecule type" value="Genomic_DNA"/>
</dbReference>
<dbReference type="SMART" id="SM00769">
    <property type="entry name" value="WHy"/>
    <property type="match status" value="1"/>
</dbReference>